<dbReference type="Proteomes" id="UP001500390">
    <property type="component" value="Unassembled WGS sequence"/>
</dbReference>
<feature type="transmembrane region" description="Helical" evidence="6">
    <location>
        <begin position="275"/>
        <end position="297"/>
    </location>
</feature>
<evidence type="ECO:0000256" key="3">
    <source>
        <dbReference type="ARBA" id="ARBA00022692"/>
    </source>
</evidence>
<dbReference type="PANTHER" id="PTHR33406:SF13">
    <property type="entry name" value="MEMBRANE PROTEIN YDFJ"/>
    <property type="match status" value="1"/>
</dbReference>
<keyword evidence="4 6" id="KW-1133">Transmembrane helix</keyword>
<dbReference type="PANTHER" id="PTHR33406">
    <property type="entry name" value="MEMBRANE PROTEIN MJ1562-RELATED"/>
    <property type="match status" value="1"/>
</dbReference>
<dbReference type="Pfam" id="PF03176">
    <property type="entry name" value="MMPL"/>
    <property type="match status" value="2"/>
</dbReference>
<keyword evidence="2" id="KW-1003">Cell membrane</keyword>
<gene>
    <name evidence="8" type="ORF">GCM10023153_31690</name>
</gene>
<feature type="transmembrane region" description="Helical" evidence="6">
    <location>
        <begin position="374"/>
        <end position="400"/>
    </location>
</feature>
<comment type="caution">
    <text evidence="8">The sequence shown here is derived from an EMBL/GenBank/DDBJ whole genome shotgun (WGS) entry which is preliminary data.</text>
</comment>
<evidence type="ECO:0000256" key="6">
    <source>
        <dbReference type="SAM" id="Phobius"/>
    </source>
</evidence>
<feature type="transmembrane region" description="Helical" evidence="6">
    <location>
        <begin position="304"/>
        <end position="326"/>
    </location>
</feature>
<dbReference type="RefSeq" id="WP_159901860.1">
    <property type="nucleotide sequence ID" value="NZ_BAABFX010000048.1"/>
</dbReference>
<dbReference type="EMBL" id="BAABFX010000048">
    <property type="protein sequence ID" value="GAA4402539.1"/>
    <property type="molecule type" value="Genomic_DNA"/>
</dbReference>
<dbReference type="Gene3D" id="1.20.1640.10">
    <property type="entry name" value="Multidrug efflux transporter AcrB transmembrane domain"/>
    <property type="match status" value="2"/>
</dbReference>
<name>A0ABP8K9E0_9MICO</name>
<dbReference type="InterPro" id="IPR004869">
    <property type="entry name" value="MMPL_dom"/>
</dbReference>
<evidence type="ECO:0000259" key="7">
    <source>
        <dbReference type="PROSITE" id="PS50156"/>
    </source>
</evidence>
<dbReference type="PROSITE" id="PS50156">
    <property type="entry name" value="SSD"/>
    <property type="match status" value="1"/>
</dbReference>
<feature type="transmembrane region" description="Helical" evidence="6">
    <location>
        <begin position="332"/>
        <end position="353"/>
    </location>
</feature>
<feature type="transmembrane region" description="Helical" evidence="6">
    <location>
        <begin position="668"/>
        <end position="689"/>
    </location>
</feature>
<evidence type="ECO:0000256" key="2">
    <source>
        <dbReference type="ARBA" id="ARBA00022475"/>
    </source>
</evidence>
<feature type="transmembrane region" description="Helical" evidence="6">
    <location>
        <begin position="406"/>
        <end position="429"/>
    </location>
</feature>
<feature type="transmembrane region" description="Helical" evidence="6">
    <location>
        <begin position="642"/>
        <end position="661"/>
    </location>
</feature>
<accession>A0ABP8K9E0</accession>
<feature type="transmembrane region" description="Helical" evidence="6">
    <location>
        <begin position="480"/>
        <end position="504"/>
    </location>
</feature>
<evidence type="ECO:0000313" key="8">
    <source>
        <dbReference type="EMBL" id="GAA4402539.1"/>
    </source>
</evidence>
<feature type="domain" description="SSD" evidence="7">
    <location>
        <begin position="299"/>
        <end position="431"/>
    </location>
</feature>
<sequence>MSTALYRLGRWCATHARRVLVLWLVVLVGAGALAATISQPLGNGFTIPGANFEKVRQQLGEEIPEAAGGFGTVVLSSDTAFTPAQRAAVEDVFAAWGQVPNVSRVINPFEAQDQLDAGQAQLADAKKQLDAGQKGIEQGQAELTEGEGQLAAGEAVLEQLEETNPQDPSIPGLRAQLAQGRAELEKGRADLDKGIAELAAGRAAYEDGVAISRATDGTRLVSQDGRYAVAQVQFDTDAQSVPVENRAMIPDSAKAALAAAGVNADYSVEITQDTALVGAGEIIGLTVALLVLVAVLGSLVAAGLPLLVALLGVGVGLGGAIAFTAVTELNQMTPALALMLGLAVGIDYALFIVTRHRTSLLHGQDLVESISRAVGTAGSAVVFAGLTVVIALTALVLSGLPILAEMGLVAAFTVAVTVLVAVTVSPALLRLMGTRVISRRGWRAAGFATPGDPTSRTTPDDGTDEEHGGWFVRLVTLRPWLTVLAVVGVLGVLAIPVGSIQLGLPDGGREPTGTTAHTAYTTVGEQFGPGINGPIVAVTTLPEELRPTDEASLANVQAMIATRLKVIDGVRSVVPFGVSPDQATLAFQVVPTTGPADPATAETFHRVEFTASQLERRENIKLGLTGQTVANIEVSERLAAALPAYLAVVVGLSVLILLLVFRSLVVPLIATGGFLLSIAAAFGATVAVHQWGWLGAAFGVHQAGPLLSVMPIIIIGVLFGLAMDYQMFLVSGMHEARSHGQDSRTAVRTGFVHGAKVVTAAAIIMTSVFLGFAFSHLAMVRPIGFALAVGVLLDAVLVRMTLTPALMHLLGDRAWYLPRWLDRILPDLDVEGVRLAERLDSGALGSVTPAPPTPVPTTT</sequence>
<dbReference type="SUPFAM" id="SSF82866">
    <property type="entry name" value="Multidrug efflux transporter AcrB transmembrane domain"/>
    <property type="match status" value="2"/>
</dbReference>
<comment type="subcellular location">
    <subcellularLocation>
        <location evidence="1">Cell membrane</location>
        <topology evidence="1">Multi-pass membrane protein</topology>
    </subcellularLocation>
</comment>
<proteinExistence type="predicted"/>
<keyword evidence="5 6" id="KW-0472">Membrane</keyword>
<dbReference type="InterPro" id="IPR050545">
    <property type="entry name" value="Mycobact_MmpL"/>
</dbReference>
<evidence type="ECO:0000256" key="4">
    <source>
        <dbReference type="ARBA" id="ARBA00022989"/>
    </source>
</evidence>
<evidence type="ECO:0000313" key="9">
    <source>
        <dbReference type="Proteomes" id="UP001500390"/>
    </source>
</evidence>
<feature type="transmembrane region" description="Helical" evidence="6">
    <location>
        <begin position="780"/>
        <end position="798"/>
    </location>
</feature>
<feature type="transmembrane region" description="Helical" evidence="6">
    <location>
        <begin position="709"/>
        <end position="730"/>
    </location>
</feature>
<reference evidence="9" key="1">
    <citation type="journal article" date="2019" name="Int. J. Syst. Evol. Microbiol.">
        <title>The Global Catalogue of Microorganisms (GCM) 10K type strain sequencing project: providing services to taxonomists for standard genome sequencing and annotation.</title>
        <authorList>
            <consortium name="The Broad Institute Genomics Platform"/>
            <consortium name="The Broad Institute Genome Sequencing Center for Infectious Disease"/>
            <person name="Wu L."/>
            <person name="Ma J."/>
        </authorList>
    </citation>
    <scope>NUCLEOTIDE SEQUENCE [LARGE SCALE GENOMIC DNA]</scope>
    <source>
        <strain evidence="9">JCM 17738</strain>
    </source>
</reference>
<protein>
    <submittedName>
        <fullName evidence="8">MMPL family transporter</fullName>
    </submittedName>
</protein>
<evidence type="ECO:0000256" key="5">
    <source>
        <dbReference type="ARBA" id="ARBA00023136"/>
    </source>
</evidence>
<dbReference type="InterPro" id="IPR000731">
    <property type="entry name" value="SSD"/>
</dbReference>
<keyword evidence="9" id="KW-1185">Reference proteome</keyword>
<organism evidence="8 9">
    <name type="scientific">Ornithinibacter aureus</name>
    <dbReference type="NCBI Taxonomy" id="622664"/>
    <lineage>
        <taxon>Bacteria</taxon>
        <taxon>Bacillati</taxon>
        <taxon>Actinomycetota</taxon>
        <taxon>Actinomycetes</taxon>
        <taxon>Micrococcales</taxon>
        <taxon>Intrasporangiaceae</taxon>
        <taxon>Ornithinibacter</taxon>
    </lineage>
</organism>
<keyword evidence="3 6" id="KW-0812">Transmembrane</keyword>
<feature type="transmembrane region" description="Helical" evidence="6">
    <location>
        <begin position="751"/>
        <end position="774"/>
    </location>
</feature>
<evidence type="ECO:0000256" key="1">
    <source>
        <dbReference type="ARBA" id="ARBA00004651"/>
    </source>
</evidence>